<evidence type="ECO:0000313" key="1">
    <source>
        <dbReference type="EMBL" id="KAI8428542.1"/>
    </source>
</evidence>
<name>A0ACC0JWM7_CHOFU</name>
<accession>A0ACC0JWM7</accession>
<keyword evidence="2" id="KW-1185">Reference proteome</keyword>
<reference evidence="1 2" key="1">
    <citation type="journal article" date="2022" name="Genome Biol. Evol.">
        <title>The Spruce Budworm Genome: Reconstructing the Evolutionary History of Antifreeze Proteins.</title>
        <authorList>
            <person name="Beliveau C."/>
            <person name="Gagne P."/>
            <person name="Picq S."/>
            <person name="Vernygora O."/>
            <person name="Keeling C.I."/>
            <person name="Pinkney K."/>
            <person name="Doucet D."/>
            <person name="Wen F."/>
            <person name="Johnston J.S."/>
            <person name="Maaroufi H."/>
            <person name="Boyle B."/>
            <person name="Laroche J."/>
            <person name="Dewar K."/>
            <person name="Juretic N."/>
            <person name="Blackburn G."/>
            <person name="Nisole A."/>
            <person name="Brunet B."/>
            <person name="Brandao M."/>
            <person name="Lumley L."/>
            <person name="Duan J."/>
            <person name="Quan G."/>
            <person name="Lucarotti C.J."/>
            <person name="Roe A.D."/>
            <person name="Sperling F.A.H."/>
            <person name="Levesque R.C."/>
            <person name="Cusson M."/>
        </authorList>
    </citation>
    <scope>NUCLEOTIDE SEQUENCE [LARGE SCALE GENOMIC DNA]</scope>
    <source>
        <strain evidence="1">Glfc:IPQL:Cfum</strain>
    </source>
</reference>
<sequence length="173" mass="20106">MLRTVVRLTPALIPILENRNQNDYNLLEPRTPDISETGRDRLKKMFYRNEYDEVSPELRTVVQSGLCGVFFGACMGGFAKSRDAYLYFIENNQATIFQTTMEAKKKLQDYVMIGFAKGAYHWGWRLGIFTGTFRTDQFNQAKEKAAEIKHDSLTKHHDRMVEQKGEIKIEEIK</sequence>
<evidence type="ECO:0000313" key="2">
    <source>
        <dbReference type="Proteomes" id="UP001064048"/>
    </source>
</evidence>
<comment type="caution">
    <text evidence="1">The sequence shown here is derived from an EMBL/GenBank/DDBJ whole genome shotgun (WGS) entry which is preliminary data.</text>
</comment>
<protein>
    <submittedName>
        <fullName evidence="1">Uncharacterized protein</fullName>
    </submittedName>
</protein>
<proteinExistence type="predicted"/>
<dbReference type="Proteomes" id="UP001064048">
    <property type="component" value="Chromosome 12"/>
</dbReference>
<dbReference type="EMBL" id="CM046112">
    <property type="protein sequence ID" value="KAI8428542.1"/>
    <property type="molecule type" value="Genomic_DNA"/>
</dbReference>
<organism evidence="1 2">
    <name type="scientific">Choristoneura fumiferana</name>
    <name type="common">Spruce budworm moth</name>
    <name type="synonym">Archips fumiferana</name>
    <dbReference type="NCBI Taxonomy" id="7141"/>
    <lineage>
        <taxon>Eukaryota</taxon>
        <taxon>Metazoa</taxon>
        <taxon>Ecdysozoa</taxon>
        <taxon>Arthropoda</taxon>
        <taxon>Hexapoda</taxon>
        <taxon>Insecta</taxon>
        <taxon>Pterygota</taxon>
        <taxon>Neoptera</taxon>
        <taxon>Endopterygota</taxon>
        <taxon>Lepidoptera</taxon>
        <taxon>Glossata</taxon>
        <taxon>Ditrysia</taxon>
        <taxon>Tortricoidea</taxon>
        <taxon>Tortricidae</taxon>
        <taxon>Tortricinae</taxon>
        <taxon>Choristoneura</taxon>
    </lineage>
</organism>
<gene>
    <name evidence="1" type="ORF">MSG28_007310</name>
</gene>